<proteinExistence type="predicted"/>
<evidence type="ECO:0000313" key="2">
    <source>
        <dbReference type="Ensembl" id="ENSACIP00000025991.1"/>
    </source>
</evidence>
<sequence length="140" mass="15512">LLLASCWMGPVPSGGPWGSGLSSLCPSSCLSENSGLVSYKLPSHSDRLFTQLQNLFKEELLLDYTFIIEGNSFQAHRLVLAVMSQTPNAFLGSKQVRNTRGSDLQIWRVAPAVSRSDIQDPCPELPRTVKRLRRTLPGLW</sequence>
<dbReference type="Gene3D" id="3.30.710.10">
    <property type="entry name" value="Potassium Channel Kv1.1, Chain A"/>
    <property type="match status" value="1"/>
</dbReference>
<dbReference type="Ensembl" id="ENSACIT00000026676.1">
    <property type="protein sequence ID" value="ENSACIP00000025991.1"/>
    <property type="gene ID" value="ENSACIG00000020138.1"/>
</dbReference>
<dbReference type="AlphaFoldDB" id="A0A3Q0SRI2"/>
<dbReference type="Proteomes" id="UP000261340">
    <property type="component" value="Unplaced"/>
</dbReference>
<dbReference type="Pfam" id="PF00651">
    <property type="entry name" value="BTB"/>
    <property type="match status" value="1"/>
</dbReference>
<feature type="domain" description="BTB" evidence="1">
    <location>
        <begin position="52"/>
        <end position="96"/>
    </location>
</feature>
<dbReference type="GeneTree" id="ENSGT00940000177783"/>
<name>A0A3Q0SRI2_AMPCI</name>
<reference evidence="2" key="2">
    <citation type="submission" date="2025-09" db="UniProtKB">
        <authorList>
            <consortium name="Ensembl"/>
        </authorList>
    </citation>
    <scope>IDENTIFICATION</scope>
</reference>
<protein>
    <recommendedName>
        <fullName evidence="1">BTB domain-containing protein</fullName>
    </recommendedName>
</protein>
<dbReference type="InterPro" id="IPR000210">
    <property type="entry name" value="BTB/POZ_dom"/>
</dbReference>
<accession>A0A3Q0SRI2</accession>
<organism evidence="2 3">
    <name type="scientific">Amphilophus citrinellus</name>
    <name type="common">Midas cichlid</name>
    <name type="synonym">Cichlasoma citrinellum</name>
    <dbReference type="NCBI Taxonomy" id="61819"/>
    <lineage>
        <taxon>Eukaryota</taxon>
        <taxon>Metazoa</taxon>
        <taxon>Chordata</taxon>
        <taxon>Craniata</taxon>
        <taxon>Vertebrata</taxon>
        <taxon>Euteleostomi</taxon>
        <taxon>Actinopterygii</taxon>
        <taxon>Neopterygii</taxon>
        <taxon>Teleostei</taxon>
        <taxon>Neoteleostei</taxon>
        <taxon>Acanthomorphata</taxon>
        <taxon>Ovalentaria</taxon>
        <taxon>Cichlomorphae</taxon>
        <taxon>Cichliformes</taxon>
        <taxon>Cichlidae</taxon>
        <taxon>New World cichlids</taxon>
        <taxon>Cichlasomatinae</taxon>
        <taxon>Heroini</taxon>
        <taxon>Amphilophus</taxon>
    </lineage>
</organism>
<evidence type="ECO:0000259" key="1">
    <source>
        <dbReference type="Pfam" id="PF00651"/>
    </source>
</evidence>
<dbReference type="SUPFAM" id="SSF54695">
    <property type="entry name" value="POZ domain"/>
    <property type="match status" value="1"/>
</dbReference>
<evidence type="ECO:0000313" key="3">
    <source>
        <dbReference type="Proteomes" id="UP000261340"/>
    </source>
</evidence>
<reference evidence="2" key="1">
    <citation type="submission" date="2025-08" db="UniProtKB">
        <authorList>
            <consortium name="Ensembl"/>
        </authorList>
    </citation>
    <scope>IDENTIFICATION</scope>
</reference>
<dbReference type="STRING" id="61819.ENSACIP00000025991"/>
<dbReference type="InterPro" id="IPR011333">
    <property type="entry name" value="SKP1/BTB/POZ_sf"/>
</dbReference>
<keyword evidence="3" id="KW-1185">Reference proteome</keyword>